<dbReference type="Gene3D" id="2.70.150.10">
    <property type="entry name" value="Calcium-transporting ATPase, cytoplasmic transduction domain A"/>
    <property type="match status" value="1"/>
</dbReference>
<gene>
    <name evidence="12" type="ORF">GCM10007332_27860</name>
</gene>
<feature type="transmembrane region" description="Helical" evidence="10">
    <location>
        <begin position="494"/>
        <end position="514"/>
    </location>
</feature>
<keyword evidence="5" id="KW-1278">Translocase</keyword>
<feature type="transmembrane region" description="Helical" evidence="10">
    <location>
        <begin position="520"/>
        <end position="539"/>
    </location>
</feature>
<dbReference type="PROSITE" id="PS00154">
    <property type="entry name" value="ATPASE_E1_E2"/>
    <property type="match status" value="1"/>
</dbReference>
<dbReference type="PRINTS" id="PR00119">
    <property type="entry name" value="CATATPASE"/>
</dbReference>
<comment type="caution">
    <text evidence="12">The sequence shown here is derived from an EMBL/GenBank/DDBJ whole genome shotgun (WGS) entry which is preliminary data.</text>
</comment>
<dbReference type="SFLD" id="SFLDS00003">
    <property type="entry name" value="Haloacid_Dehalogenase"/>
    <property type="match status" value="1"/>
</dbReference>
<evidence type="ECO:0000256" key="9">
    <source>
        <dbReference type="ARBA" id="ARBA00047308"/>
    </source>
</evidence>
<evidence type="ECO:0000313" key="13">
    <source>
        <dbReference type="Proteomes" id="UP000658202"/>
    </source>
</evidence>
<evidence type="ECO:0000256" key="3">
    <source>
        <dbReference type="ARBA" id="ARBA00022692"/>
    </source>
</evidence>
<dbReference type="InterPro" id="IPR059000">
    <property type="entry name" value="ATPase_P-type_domA"/>
</dbReference>
<proteinExistence type="inferred from homology"/>
<evidence type="ECO:0000256" key="7">
    <source>
        <dbReference type="ARBA" id="ARBA00023136"/>
    </source>
</evidence>
<keyword evidence="10" id="KW-1003">Cell membrane</keyword>
<dbReference type="PRINTS" id="PR00941">
    <property type="entry name" value="CDATPASE"/>
</dbReference>
<evidence type="ECO:0000256" key="2">
    <source>
        <dbReference type="ARBA" id="ARBA00006024"/>
    </source>
</evidence>
<dbReference type="Pfam" id="PF00122">
    <property type="entry name" value="E1-E2_ATPase"/>
    <property type="match status" value="1"/>
</dbReference>
<dbReference type="InterPro" id="IPR044492">
    <property type="entry name" value="P_typ_ATPase_HD_dom"/>
</dbReference>
<keyword evidence="6 10" id="KW-1133">Transmembrane helix</keyword>
<organism evidence="12 13">
    <name type="scientific">Epilithonimonas arachidiradicis</name>
    <dbReference type="NCBI Taxonomy" id="1617282"/>
    <lineage>
        <taxon>Bacteria</taxon>
        <taxon>Pseudomonadati</taxon>
        <taxon>Bacteroidota</taxon>
        <taxon>Flavobacteriia</taxon>
        <taxon>Flavobacteriales</taxon>
        <taxon>Weeksellaceae</taxon>
        <taxon>Chryseobacterium group</taxon>
        <taxon>Epilithonimonas</taxon>
    </lineage>
</organism>
<dbReference type="SFLD" id="SFLDG00002">
    <property type="entry name" value="C1.7:_P-type_atpase_like"/>
    <property type="match status" value="1"/>
</dbReference>
<name>A0ABQ1X7D4_9FLAO</name>
<feature type="transmembrane region" description="Helical" evidence="10">
    <location>
        <begin position="199"/>
        <end position="220"/>
    </location>
</feature>
<feature type="domain" description="P-type ATPase A" evidence="11">
    <location>
        <begin position="49"/>
        <end position="148"/>
    </location>
</feature>
<dbReference type="InterPro" id="IPR023298">
    <property type="entry name" value="ATPase_P-typ_TM_dom_sf"/>
</dbReference>
<keyword evidence="10" id="KW-0067">ATP-binding</keyword>
<reference evidence="13" key="1">
    <citation type="journal article" date="2019" name="Int. J. Syst. Evol. Microbiol.">
        <title>The Global Catalogue of Microorganisms (GCM) 10K type strain sequencing project: providing services to taxonomists for standard genome sequencing and annotation.</title>
        <authorList>
            <consortium name="The Broad Institute Genomics Platform"/>
            <consortium name="The Broad Institute Genome Sequencing Center for Infectious Disease"/>
            <person name="Wu L."/>
            <person name="Ma J."/>
        </authorList>
    </citation>
    <scope>NUCLEOTIDE SEQUENCE [LARGE SCALE GENOMIC DNA]</scope>
    <source>
        <strain evidence="13">CCM 8490</strain>
    </source>
</reference>
<dbReference type="InterPro" id="IPR027256">
    <property type="entry name" value="P-typ_ATPase_IB"/>
</dbReference>
<evidence type="ECO:0000256" key="5">
    <source>
        <dbReference type="ARBA" id="ARBA00022967"/>
    </source>
</evidence>
<dbReference type="InterPro" id="IPR008250">
    <property type="entry name" value="ATPase_P-typ_transduc_dom_A_sf"/>
</dbReference>
<accession>A0ABQ1X7D4</accession>
<evidence type="ECO:0000256" key="6">
    <source>
        <dbReference type="ARBA" id="ARBA00022989"/>
    </source>
</evidence>
<dbReference type="SFLD" id="SFLDF00027">
    <property type="entry name" value="p-type_atpase"/>
    <property type="match status" value="1"/>
</dbReference>
<dbReference type="InterPro" id="IPR023299">
    <property type="entry name" value="ATPase_P-typ_cyto_dom_N"/>
</dbReference>
<evidence type="ECO:0000256" key="1">
    <source>
        <dbReference type="ARBA" id="ARBA00004370"/>
    </source>
</evidence>
<dbReference type="Pfam" id="PF00702">
    <property type="entry name" value="Hydrolase"/>
    <property type="match status" value="1"/>
</dbReference>
<dbReference type="PANTHER" id="PTHR48085:SF5">
    <property type="entry name" value="CADMIUM_ZINC-TRANSPORTING ATPASE HMA4-RELATED"/>
    <property type="match status" value="1"/>
</dbReference>
<dbReference type="EMBL" id="BMCW01000007">
    <property type="protein sequence ID" value="GGG64011.1"/>
    <property type="molecule type" value="Genomic_DNA"/>
</dbReference>
<dbReference type="SUPFAM" id="SSF81653">
    <property type="entry name" value="Calcium ATPase, transduction domain A"/>
    <property type="match status" value="1"/>
</dbReference>
<dbReference type="NCBIfam" id="TIGR01494">
    <property type="entry name" value="ATPase_P-type"/>
    <property type="match status" value="1"/>
</dbReference>
<dbReference type="SUPFAM" id="SSF56784">
    <property type="entry name" value="HAD-like"/>
    <property type="match status" value="1"/>
</dbReference>
<evidence type="ECO:0000259" key="11">
    <source>
        <dbReference type="Pfam" id="PF00122"/>
    </source>
</evidence>
<keyword evidence="4 10" id="KW-0479">Metal-binding</keyword>
<dbReference type="SUPFAM" id="SSF81665">
    <property type="entry name" value="Calcium ATPase, transmembrane domain M"/>
    <property type="match status" value="1"/>
</dbReference>
<dbReference type="Proteomes" id="UP000658202">
    <property type="component" value="Unassembled WGS sequence"/>
</dbReference>
<dbReference type="Gene3D" id="3.40.1110.10">
    <property type="entry name" value="Calcium-transporting ATPase, cytoplasmic domain N"/>
    <property type="match status" value="1"/>
</dbReference>
<dbReference type="NCBIfam" id="TIGR01525">
    <property type="entry name" value="ATPase-IB_hvy"/>
    <property type="match status" value="1"/>
</dbReference>
<evidence type="ECO:0000256" key="10">
    <source>
        <dbReference type="RuleBase" id="RU362081"/>
    </source>
</evidence>
<dbReference type="PANTHER" id="PTHR48085">
    <property type="entry name" value="CADMIUM/ZINC-TRANSPORTING ATPASE HMA2-RELATED"/>
    <property type="match status" value="1"/>
</dbReference>
<dbReference type="InterPro" id="IPR001757">
    <property type="entry name" value="P_typ_ATPase"/>
</dbReference>
<comment type="similarity">
    <text evidence="2 10">Belongs to the cation transport ATPase (P-type) (TC 3.A.3) family. Type IB subfamily.</text>
</comment>
<evidence type="ECO:0000256" key="8">
    <source>
        <dbReference type="ARBA" id="ARBA00039097"/>
    </source>
</evidence>
<dbReference type="EC" id="7.2.2.12" evidence="8"/>
<keyword evidence="10" id="KW-0547">Nucleotide-binding</keyword>
<comment type="catalytic activity">
    <reaction evidence="9">
        <text>Zn(2+)(in) + ATP + H2O = Zn(2+)(out) + ADP + phosphate + H(+)</text>
        <dbReference type="Rhea" id="RHEA:20621"/>
        <dbReference type="ChEBI" id="CHEBI:15377"/>
        <dbReference type="ChEBI" id="CHEBI:15378"/>
        <dbReference type="ChEBI" id="CHEBI:29105"/>
        <dbReference type="ChEBI" id="CHEBI:30616"/>
        <dbReference type="ChEBI" id="CHEBI:43474"/>
        <dbReference type="ChEBI" id="CHEBI:456216"/>
        <dbReference type="EC" id="7.2.2.12"/>
    </reaction>
</comment>
<comment type="subcellular location">
    <subcellularLocation>
        <location evidence="10">Cell membrane</location>
    </subcellularLocation>
    <subcellularLocation>
        <location evidence="1">Membrane</location>
    </subcellularLocation>
</comment>
<feature type="transmembrane region" description="Helical" evidence="10">
    <location>
        <begin position="167"/>
        <end position="187"/>
    </location>
</feature>
<dbReference type="InterPro" id="IPR023214">
    <property type="entry name" value="HAD_sf"/>
</dbReference>
<protein>
    <recommendedName>
        <fullName evidence="8">P-type Zn(2+) transporter</fullName>
        <ecNumber evidence="8">7.2.2.12</ecNumber>
    </recommendedName>
</protein>
<dbReference type="InterPro" id="IPR036412">
    <property type="entry name" value="HAD-like_sf"/>
</dbReference>
<keyword evidence="3 10" id="KW-0812">Transmembrane</keyword>
<evidence type="ECO:0000313" key="12">
    <source>
        <dbReference type="EMBL" id="GGG64011.1"/>
    </source>
</evidence>
<evidence type="ECO:0000256" key="4">
    <source>
        <dbReference type="ARBA" id="ARBA00022723"/>
    </source>
</evidence>
<keyword evidence="7 10" id="KW-0472">Membrane</keyword>
<dbReference type="Gene3D" id="3.40.50.1000">
    <property type="entry name" value="HAD superfamily/HAD-like"/>
    <property type="match status" value="1"/>
</dbReference>
<sequence length="547" mass="59280">MGIATIGAFAIGEFPEGVAVMLFYTIGEMFQESAVNRARNNIKSLLDVRPKEATVFRDGNWKTISPEDVKIGEKIRVKVGEKIPLDGVLLSEKASLNTSALTGESKPSSIQKSEEVLAGMLNLDQVVEIETTKLFENSSIVRILQMVQDASSRKAKTELFIRRFAKIYTPIVFVLALLVTLVPYVFVENYIFRDWLYRGLVFLVISCPCALVISIPLGYFGGIGAASRNGILFKGSNFLDIIANVTMVVMDKTGTMTKGVFKVQDIVPENISKDDFLSILSSVESHSTHPIAKAVSEFHPSDQIPESVEELSGKGIKAVINQQRILAGNTKLLKTFNINYPEFLEEIVETTVVLAIDNEYKGYITISDEVKDDSELAINNLKNNGIKTVMLSGDKDSLTQNIAKKLGIDSAFGGLLPEGKVEKLENLKSNPKEVIAFVGDGINDAPVLALSDVGIAMGGLGSDAAIETADVVIQTDQPSKIATAIKIGKATKKIVYQNIGLAFGVKIIVLILGAGGLANMWEAVFADVGVALLAILNAVRIQNMKFD</sequence>
<keyword evidence="13" id="KW-1185">Reference proteome</keyword>
<dbReference type="InterPro" id="IPR018303">
    <property type="entry name" value="ATPase_P-typ_P_site"/>
</dbReference>
<dbReference type="NCBIfam" id="TIGR01512">
    <property type="entry name" value="ATPase-IB2_Cd"/>
    <property type="match status" value="1"/>
</dbReference>
<dbReference type="InterPro" id="IPR051014">
    <property type="entry name" value="Cation_Transport_ATPase_IB"/>
</dbReference>